<dbReference type="PANTHER" id="PTHR12756:SF9">
    <property type="entry name" value="CYTOSOLIC CARBOXYPEPTIDASE 6"/>
    <property type="match status" value="1"/>
</dbReference>
<dbReference type="KEGG" id="bman:114245975"/>
<evidence type="ECO:0000313" key="6">
    <source>
        <dbReference type="Proteomes" id="UP000504629"/>
    </source>
</evidence>
<evidence type="ECO:0000256" key="3">
    <source>
        <dbReference type="PROSITE-ProRule" id="PRU01379"/>
    </source>
</evidence>
<dbReference type="Proteomes" id="UP000504629">
    <property type="component" value="Unplaced"/>
</dbReference>
<dbReference type="PANTHER" id="PTHR12756">
    <property type="entry name" value="CYTOSOLIC CARBOXYPEPTIDASE"/>
    <property type="match status" value="1"/>
</dbReference>
<comment type="similarity">
    <text evidence="2 3">Belongs to the peptidase M14 family.</text>
</comment>
<protein>
    <submittedName>
        <fullName evidence="7">Cytosolic carboxypeptidase 6</fullName>
    </submittedName>
</protein>
<feature type="domain" description="Peptidase M14" evidence="5">
    <location>
        <begin position="175"/>
        <end position="456"/>
    </location>
</feature>
<evidence type="ECO:0000256" key="4">
    <source>
        <dbReference type="SAM" id="MobiDB-lite"/>
    </source>
</evidence>
<dbReference type="Pfam" id="PF18027">
    <property type="entry name" value="Pepdidase_M14_N"/>
    <property type="match status" value="1"/>
</dbReference>
<feature type="region of interest" description="Disordered" evidence="4">
    <location>
        <begin position="571"/>
        <end position="606"/>
    </location>
</feature>
<dbReference type="AlphaFoldDB" id="A0A6J2JX46"/>
<sequence length="606" mass="68420">MASYTDELEHTTIYKGVLDDSEESDGEGGLGNLNRLIVRPPGHSGKAKRGQLCFDAAFECGNLGRADHITELEYDLFIRPDTCRPRSRFWFNFTVENVKQDQRVIFNLVNMGKELTLFNGDMTPLVRSTSRPKWQRIPRRLIFYHRSMAHRGRKILSIAFAFDKEEDIYQFTAAAPYSYSRLQKHLTTWEKKAHDFATREAIAQTTQKRRIDLITIGDLNFKNENQMSEEHQKGKTDQKKKVVLIIARAHGGEPPASFICQGLLDYMLSSSEKALTLRKGIVIQVIPMLNPDGVFLGNQRADLFGADLNRSWNRATTFAHPALVAVNDLIKKLTAEKGVQLDFIIDLHADISHEGVFVRGNSYDDVYRFERHAVLPKFLGGRIEAWKPEICLYNADPIVAGSARRALPVAGNIDAYSILVSLGGRRLNPRGPYLHYTEDAYTKIGRSLVKGLCDYYRHIGIVAPRLGISSKKKEPRGRRRKRRPITGRERSPSSSPERRAVPARVVSPPLPVVYPPALKALPPRSSRHITLRARPRTVPDTNSLLPFITGTAVRTPRLSVVDMSAYIRTPTDAKNPPVSLLRLARPPRPSHARFTSDEYDTHDSDS</sequence>
<dbReference type="InterPro" id="IPR040626">
    <property type="entry name" value="Pepdidase_M14_N"/>
</dbReference>
<feature type="compositionally biased region" description="Basic residues" evidence="4">
    <location>
        <begin position="473"/>
        <end position="485"/>
    </location>
</feature>
<dbReference type="RefSeq" id="XP_028034120.1">
    <property type="nucleotide sequence ID" value="XM_028178319.1"/>
</dbReference>
<evidence type="ECO:0000256" key="2">
    <source>
        <dbReference type="ARBA" id="ARBA00005988"/>
    </source>
</evidence>
<evidence type="ECO:0000256" key="1">
    <source>
        <dbReference type="ARBA" id="ARBA00001947"/>
    </source>
</evidence>
<keyword evidence="7" id="KW-0645">Protease</keyword>
<dbReference type="OrthoDB" id="10253041at2759"/>
<accession>A0A6J2JX46</accession>
<keyword evidence="7" id="KW-0378">Hydrolase</keyword>
<keyword evidence="7" id="KW-0121">Carboxypeptidase</keyword>
<keyword evidence="6" id="KW-1185">Reference proteome</keyword>
<dbReference type="PROSITE" id="PS52035">
    <property type="entry name" value="PEPTIDASE_M14"/>
    <property type="match status" value="1"/>
</dbReference>
<dbReference type="GeneID" id="114245975"/>
<feature type="region of interest" description="Disordered" evidence="4">
    <location>
        <begin position="470"/>
        <end position="503"/>
    </location>
</feature>
<evidence type="ECO:0000313" key="7">
    <source>
        <dbReference type="RefSeq" id="XP_028034120.1"/>
    </source>
</evidence>
<dbReference type="Pfam" id="PF00246">
    <property type="entry name" value="Peptidase_M14"/>
    <property type="match status" value="1"/>
</dbReference>
<dbReference type="Gene3D" id="3.40.630.10">
    <property type="entry name" value="Zn peptidases"/>
    <property type="match status" value="1"/>
</dbReference>
<feature type="compositionally biased region" description="Basic and acidic residues" evidence="4">
    <location>
        <begin position="594"/>
        <end position="606"/>
    </location>
</feature>
<feature type="region of interest" description="Disordered" evidence="4">
    <location>
        <begin position="16"/>
        <end position="35"/>
    </location>
</feature>
<comment type="cofactor">
    <cofactor evidence="1">
        <name>Zn(2+)</name>
        <dbReference type="ChEBI" id="CHEBI:29105"/>
    </cofactor>
</comment>
<reference evidence="7" key="1">
    <citation type="submission" date="2025-08" db="UniProtKB">
        <authorList>
            <consortium name="RefSeq"/>
        </authorList>
    </citation>
    <scope>IDENTIFICATION</scope>
    <source>
        <tissue evidence="7">Silk gland</tissue>
    </source>
</reference>
<dbReference type="InterPro" id="IPR050821">
    <property type="entry name" value="Cytosolic_carboxypeptidase"/>
</dbReference>
<dbReference type="GO" id="GO:0008270">
    <property type="term" value="F:zinc ion binding"/>
    <property type="evidence" value="ECO:0007669"/>
    <property type="project" value="InterPro"/>
</dbReference>
<evidence type="ECO:0000259" key="5">
    <source>
        <dbReference type="PROSITE" id="PS52035"/>
    </source>
</evidence>
<dbReference type="InterPro" id="IPR000834">
    <property type="entry name" value="Peptidase_M14"/>
</dbReference>
<dbReference type="Gene3D" id="2.60.40.3120">
    <property type="match status" value="1"/>
</dbReference>
<organism evidence="6 7">
    <name type="scientific">Bombyx mandarina</name>
    <name type="common">Wild silk moth</name>
    <name type="synonym">Wild silkworm</name>
    <dbReference type="NCBI Taxonomy" id="7092"/>
    <lineage>
        <taxon>Eukaryota</taxon>
        <taxon>Metazoa</taxon>
        <taxon>Ecdysozoa</taxon>
        <taxon>Arthropoda</taxon>
        <taxon>Hexapoda</taxon>
        <taxon>Insecta</taxon>
        <taxon>Pterygota</taxon>
        <taxon>Neoptera</taxon>
        <taxon>Endopterygota</taxon>
        <taxon>Lepidoptera</taxon>
        <taxon>Glossata</taxon>
        <taxon>Ditrysia</taxon>
        <taxon>Bombycoidea</taxon>
        <taxon>Bombycidae</taxon>
        <taxon>Bombycinae</taxon>
        <taxon>Bombyx</taxon>
    </lineage>
</organism>
<proteinExistence type="inferred from homology"/>
<comment type="caution">
    <text evidence="3">Lacks conserved residue(s) required for the propagation of feature annotation.</text>
</comment>
<feature type="compositionally biased region" description="Basic and acidic residues" evidence="4">
    <location>
        <begin position="486"/>
        <end position="500"/>
    </location>
</feature>
<dbReference type="GO" id="GO:0004181">
    <property type="term" value="F:metallocarboxypeptidase activity"/>
    <property type="evidence" value="ECO:0007669"/>
    <property type="project" value="InterPro"/>
</dbReference>
<name>A0A6J2JX46_BOMMA</name>
<dbReference type="SUPFAM" id="SSF53187">
    <property type="entry name" value="Zn-dependent exopeptidases"/>
    <property type="match status" value="1"/>
</dbReference>
<gene>
    <name evidence="7" type="primary">LOC114245975</name>
</gene>
<dbReference type="GO" id="GO:0006508">
    <property type="term" value="P:proteolysis"/>
    <property type="evidence" value="ECO:0007669"/>
    <property type="project" value="InterPro"/>
</dbReference>